<organism evidence="2 3">
    <name type="scientific">Nocardia acididurans</name>
    <dbReference type="NCBI Taxonomy" id="2802282"/>
    <lineage>
        <taxon>Bacteria</taxon>
        <taxon>Bacillati</taxon>
        <taxon>Actinomycetota</taxon>
        <taxon>Actinomycetes</taxon>
        <taxon>Mycobacteriales</taxon>
        <taxon>Nocardiaceae</taxon>
        <taxon>Nocardia</taxon>
    </lineage>
</organism>
<keyword evidence="3" id="KW-1185">Reference proteome</keyword>
<sequence length="421" mass="47161">MPLRVLFRFCVLYFGLFIVVYTQPATLFLGPLNEFIPTDRVIRAMTWYSPVVEWTGRTVFGASVEMRLDSSSGDQPYMWTLLFCVLILAVAGAAVWSILDRRRAEYRRAAGWFLLLIRLTLAAEMLSYGMAKVIPTQMAEPPLDALLRPLGQISPPTMLWLQVGTSPVYEVLLGSAEVLGGLLLLLPRTALAGVLLSLVSMAQVWILNMTYDVPVKILSFHLLLMSLVLFAPEARRFTAALLGRAVGPASTPEPVDTPRGRRITMLAQIGFLLWFLIAEMIANVQGWYEWGPGAPKSALYGLWSVTEFTRDGQSVAPLTTDETRWQHVVFREPELSFYQRMDNAVLPAPTRIDTQARTLALSSPDGTTLGEFTFDRPETDRLLLTGQWQGVPVTITLRLVDAEQMPLRQNGTHLVQLYPRF</sequence>
<reference evidence="2 3" key="1">
    <citation type="submission" date="2021-01" db="EMBL/GenBank/DDBJ databases">
        <title>WGS of actinomycetes isolated from Thailand.</title>
        <authorList>
            <person name="Thawai C."/>
        </authorList>
    </citation>
    <scope>NUCLEOTIDE SEQUENCE [LARGE SCALE GENOMIC DNA]</scope>
    <source>
        <strain evidence="2 3">LPG 2</strain>
    </source>
</reference>
<feature type="transmembrane region" description="Helical" evidence="1">
    <location>
        <begin position="111"/>
        <end position="131"/>
    </location>
</feature>
<evidence type="ECO:0000313" key="3">
    <source>
        <dbReference type="Proteomes" id="UP000602198"/>
    </source>
</evidence>
<feature type="transmembrane region" description="Helical" evidence="1">
    <location>
        <begin position="5"/>
        <end position="23"/>
    </location>
</feature>
<feature type="transmembrane region" description="Helical" evidence="1">
    <location>
        <begin position="77"/>
        <end position="99"/>
    </location>
</feature>
<dbReference type="Proteomes" id="UP000602198">
    <property type="component" value="Unassembled WGS sequence"/>
</dbReference>
<feature type="transmembrane region" description="Helical" evidence="1">
    <location>
        <begin position="217"/>
        <end position="234"/>
    </location>
</feature>
<evidence type="ECO:0000256" key="1">
    <source>
        <dbReference type="SAM" id="Phobius"/>
    </source>
</evidence>
<keyword evidence="1" id="KW-0812">Transmembrane</keyword>
<evidence type="ECO:0000313" key="2">
    <source>
        <dbReference type="EMBL" id="MBL1078998.1"/>
    </source>
</evidence>
<name>A0ABS1MIE2_9NOCA</name>
<feature type="transmembrane region" description="Helical" evidence="1">
    <location>
        <begin position="193"/>
        <end position="211"/>
    </location>
</feature>
<keyword evidence="1" id="KW-1133">Transmembrane helix</keyword>
<feature type="transmembrane region" description="Helical" evidence="1">
    <location>
        <begin position="168"/>
        <end position="186"/>
    </location>
</feature>
<comment type="caution">
    <text evidence="2">The sequence shown here is derived from an EMBL/GenBank/DDBJ whole genome shotgun (WGS) entry which is preliminary data.</text>
</comment>
<dbReference type="EMBL" id="JAERRJ010000014">
    <property type="protein sequence ID" value="MBL1078998.1"/>
    <property type="molecule type" value="Genomic_DNA"/>
</dbReference>
<protein>
    <submittedName>
        <fullName evidence="2">DoxX family protein</fullName>
    </submittedName>
</protein>
<keyword evidence="1" id="KW-0472">Membrane</keyword>
<gene>
    <name evidence="2" type="ORF">JK358_31800</name>
</gene>
<accession>A0ABS1MIE2</accession>
<feature type="transmembrane region" description="Helical" evidence="1">
    <location>
        <begin position="269"/>
        <end position="288"/>
    </location>
</feature>
<proteinExistence type="predicted"/>